<evidence type="ECO:0000256" key="1">
    <source>
        <dbReference type="SAM" id="MobiDB-lite"/>
    </source>
</evidence>
<dbReference type="Proteomes" id="UP000735302">
    <property type="component" value="Unassembled WGS sequence"/>
</dbReference>
<feature type="compositionally biased region" description="Basic residues" evidence="1">
    <location>
        <begin position="97"/>
        <end position="107"/>
    </location>
</feature>
<name>A0AAV4BWU5_9GAST</name>
<keyword evidence="3" id="KW-1185">Reference proteome</keyword>
<feature type="region of interest" description="Disordered" evidence="1">
    <location>
        <begin position="1"/>
        <end position="21"/>
    </location>
</feature>
<proteinExistence type="predicted"/>
<dbReference type="AlphaFoldDB" id="A0AAV4BWU5"/>
<dbReference type="EMBL" id="BLXT01005511">
    <property type="protein sequence ID" value="GFO23688.1"/>
    <property type="molecule type" value="Genomic_DNA"/>
</dbReference>
<comment type="caution">
    <text evidence="2">The sequence shown here is derived from an EMBL/GenBank/DDBJ whole genome shotgun (WGS) entry which is preliminary data.</text>
</comment>
<gene>
    <name evidence="2" type="ORF">PoB_005019300</name>
</gene>
<feature type="region of interest" description="Disordered" evidence="1">
    <location>
        <begin position="97"/>
        <end position="137"/>
    </location>
</feature>
<protein>
    <submittedName>
        <fullName evidence="2">Uncharacterized protein</fullName>
    </submittedName>
</protein>
<evidence type="ECO:0000313" key="2">
    <source>
        <dbReference type="EMBL" id="GFO23688.1"/>
    </source>
</evidence>
<accession>A0AAV4BWU5</accession>
<organism evidence="2 3">
    <name type="scientific">Plakobranchus ocellatus</name>
    <dbReference type="NCBI Taxonomy" id="259542"/>
    <lineage>
        <taxon>Eukaryota</taxon>
        <taxon>Metazoa</taxon>
        <taxon>Spiralia</taxon>
        <taxon>Lophotrochozoa</taxon>
        <taxon>Mollusca</taxon>
        <taxon>Gastropoda</taxon>
        <taxon>Heterobranchia</taxon>
        <taxon>Euthyneura</taxon>
        <taxon>Panpulmonata</taxon>
        <taxon>Sacoglossa</taxon>
        <taxon>Placobranchoidea</taxon>
        <taxon>Plakobranchidae</taxon>
        <taxon>Plakobranchus</taxon>
    </lineage>
</organism>
<evidence type="ECO:0000313" key="3">
    <source>
        <dbReference type="Proteomes" id="UP000735302"/>
    </source>
</evidence>
<sequence length="137" mass="15554">MHSYLRSHPIVLSRKTTNKKTRTIRSVQDTKAVVPTLPPDPTPSPNTTDQTLKNLGIASMQKIRPSPTAVPRDQTKNSAIITDTPERLHVLEKQKNVMKPKKNAARRKLIESSECEEEQNGNEHDTDRRTRARPSLR</sequence>
<reference evidence="2 3" key="1">
    <citation type="journal article" date="2021" name="Elife">
        <title>Chloroplast acquisition without the gene transfer in kleptoplastic sea slugs, Plakobranchus ocellatus.</title>
        <authorList>
            <person name="Maeda T."/>
            <person name="Takahashi S."/>
            <person name="Yoshida T."/>
            <person name="Shimamura S."/>
            <person name="Takaki Y."/>
            <person name="Nagai Y."/>
            <person name="Toyoda A."/>
            <person name="Suzuki Y."/>
            <person name="Arimoto A."/>
            <person name="Ishii H."/>
            <person name="Satoh N."/>
            <person name="Nishiyama T."/>
            <person name="Hasebe M."/>
            <person name="Maruyama T."/>
            <person name="Minagawa J."/>
            <person name="Obokata J."/>
            <person name="Shigenobu S."/>
        </authorList>
    </citation>
    <scope>NUCLEOTIDE SEQUENCE [LARGE SCALE GENOMIC DNA]</scope>
</reference>